<dbReference type="GO" id="GO:0016705">
    <property type="term" value="F:oxidoreductase activity, acting on paired donors, with incorporation or reduction of molecular oxygen"/>
    <property type="evidence" value="ECO:0007669"/>
    <property type="project" value="InterPro"/>
</dbReference>
<keyword evidence="6 10" id="KW-0560">Oxidoreductase</keyword>
<dbReference type="Gene3D" id="1.10.630.10">
    <property type="entry name" value="Cytochrome P450"/>
    <property type="match status" value="1"/>
</dbReference>
<evidence type="ECO:0000256" key="6">
    <source>
        <dbReference type="ARBA" id="ARBA00023002"/>
    </source>
</evidence>
<evidence type="ECO:0000256" key="8">
    <source>
        <dbReference type="ARBA" id="ARBA00023033"/>
    </source>
</evidence>
<evidence type="ECO:0000256" key="4">
    <source>
        <dbReference type="ARBA" id="ARBA00022617"/>
    </source>
</evidence>
<dbReference type="PANTHER" id="PTHR46300">
    <property type="entry name" value="P450, PUTATIVE (EUROFUNG)-RELATED-RELATED"/>
    <property type="match status" value="1"/>
</dbReference>
<comment type="similarity">
    <text evidence="3 10">Belongs to the cytochrome P450 family.</text>
</comment>
<comment type="pathway">
    <text evidence="2">Secondary metabolite biosynthesis.</text>
</comment>
<keyword evidence="7 9" id="KW-0408">Iron</keyword>
<dbReference type="HOGENOM" id="CLU_001570_2_3_1"/>
<evidence type="ECO:0000256" key="10">
    <source>
        <dbReference type="RuleBase" id="RU000461"/>
    </source>
</evidence>
<dbReference type="GO" id="GO:0004497">
    <property type="term" value="F:monooxygenase activity"/>
    <property type="evidence" value="ECO:0007669"/>
    <property type="project" value="UniProtKB-KW"/>
</dbReference>
<dbReference type="PRINTS" id="PR00463">
    <property type="entry name" value="EP450I"/>
</dbReference>
<dbReference type="EMBL" id="KN831793">
    <property type="protein sequence ID" value="KIM38042.1"/>
    <property type="molecule type" value="Genomic_DNA"/>
</dbReference>
<evidence type="ECO:0000256" key="5">
    <source>
        <dbReference type="ARBA" id="ARBA00022723"/>
    </source>
</evidence>
<dbReference type="OrthoDB" id="2789670at2759"/>
<evidence type="ECO:0000256" key="9">
    <source>
        <dbReference type="PIRSR" id="PIRSR602401-1"/>
    </source>
</evidence>
<dbReference type="InterPro" id="IPR002401">
    <property type="entry name" value="Cyt_P450_E_grp-I"/>
</dbReference>
<dbReference type="Pfam" id="PF00067">
    <property type="entry name" value="p450"/>
    <property type="match status" value="1"/>
</dbReference>
<dbReference type="PRINTS" id="PR00385">
    <property type="entry name" value="P450"/>
</dbReference>
<keyword evidence="12" id="KW-1185">Reference proteome</keyword>
<dbReference type="AlphaFoldDB" id="A0A0C2YAJ5"/>
<dbReference type="PANTHER" id="PTHR46300:SF7">
    <property type="entry name" value="P450, PUTATIVE (EUROFUNG)-RELATED"/>
    <property type="match status" value="1"/>
</dbReference>
<dbReference type="STRING" id="686832.A0A0C2YAJ5"/>
<keyword evidence="4 9" id="KW-0349">Heme</keyword>
<dbReference type="Proteomes" id="UP000053424">
    <property type="component" value="Unassembled WGS sequence"/>
</dbReference>
<evidence type="ECO:0000256" key="1">
    <source>
        <dbReference type="ARBA" id="ARBA00001971"/>
    </source>
</evidence>
<comment type="cofactor">
    <cofactor evidence="1 9">
        <name>heme</name>
        <dbReference type="ChEBI" id="CHEBI:30413"/>
    </cofactor>
</comment>
<reference evidence="12" key="2">
    <citation type="submission" date="2015-01" db="EMBL/GenBank/DDBJ databases">
        <title>Evolutionary Origins and Diversification of the Mycorrhizal Mutualists.</title>
        <authorList>
            <consortium name="DOE Joint Genome Institute"/>
            <consortium name="Mycorrhizal Genomics Consortium"/>
            <person name="Kohler A."/>
            <person name="Kuo A."/>
            <person name="Nagy L.G."/>
            <person name="Floudas D."/>
            <person name="Copeland A."/>
            <person name="Barry K.W."/>
            <person name="Cichocki N."/>
            <person name="Veneault-Fourrey C."/>
            <person name="LaButti K."/>
            <person name="Lindquist E.A."/>
            <person name="Lipzen A."/>
            <person name="Lundell T."/>
            <person name="Morin E."/>
            <person name="Murat C."/>
            <person name="Riley R."/>
            <person name="Ohm R."/>
            <person name="Sun H."/>
            <person name="Tunlid A."/>
            <person name="Henrissat B."/>
            <person name="Grigoriev I.V."/>
            <person name="Hibbett D.S."/>
            <person name="Martin F."/>
        </authorList>
    </citation>
    <scope>NUCLEOTIDE SEQUENCE [LARGE SCALE GENOMIC DNA]</scope>
    <source>
        <strain evidence="12">h7</strain>
    </source>
</reference>
<dbReference type="PROSITE" id="PS00086">
    <property type="entry name" value="CYTOCHROME_P450"/>
    <property type="match status" value="1"/>
</dbReference>
<proteinExistence type="inferred from homology"/>
<sequence>MLQLDTLAISATVVLVFLYLKRKNARSFSHLPLPPGPKGLPVIGNLRDMPTSFEWQTYHKWSKELNTDVLYLNVAGTSLVVLDTSEAATELLEKRSSIYSGRARMPMMNELMGWSFNFGFMAYGERWRRHRRLMHHSFHPSAALRFRPHSLKASHNLLNRFLDNPDDIIGNLRHMAGETIMSIAYGLQVQPHDDPYINTAEQGVHPLVAAGVPGAFLVDALPFLKYVPEWFPGAGFQKKAKAWKKLARTMIEVPFAAAKKNIAAGVSPPCFTSISLQKMDEGTPDDAYREDIIQGTAGTMYAAGSDTTVSAIASCILGLLDKPEVLKKARQELDSVIKPGHLPDFDDEPALPYITAIVKETLRWRDVVPIAVPHLLAVEDEYKGYRLPAGSIIIPNAWAMLHDEDIYPDPFTFNPDRFIDKDGNIDKTVRDPAHACWGFGRRICPGRYMAFSAIWIAVASIIATFDIEKAIDDNGNIIEPTHEYISALVTMPKPYKCSLKPRSKEAELLIRSVAHQEIF</sequence>
<keyword evidence="8 10" id="KW-0503">Monooxygenase</keyword>
<evidence type="ECO:0000256" key="3">
    <source>
        <dbReference type="ARBA" id="ARBA00010617"/>
    </source>
</evidence>
<dbReference type="CDD" id="cd11065">
    <property type="entry name" value="CYP64-like"/>
    <property type="match status" value="1"/>
</dbReference>
<dbReference type="GO" id="GO:0005506">
    <property type="term" value="F:iron ion binding"/>
    <property type="evidence" value="ECO:0007669"/>
    <property type="project" value="InterPro"/>
</dbReference>
<dbReference type="InterPro" id="IPR001128">
    <property type="entry name" value="Cyt_P450"/>
</dbReference>
<protein>
    <recommendedName>
        <fullName evidence="13">Cytochrome P450</fullName>
    </recommendedName>
</protein>
<evidence type="ECO:0000256" key="7">
    <source>
        <dbReference type="ARBA" id="ARBA00023004"/>
    </source>
</evidence>
<dbReference type="InterPro" id="IPR036396">
    <property type="entry name" value="Cyt_P450_sf"/>
</dbReference>
<organism evidence="11 12">
    <name type="scientific">Hebeloma cylindrosporum</name>
    <dbReference type="NCBI Taxonomy" id="76867"/>
    <lineage>
        <taxon>Eukaryota</taxon>
        <taxon>Fungi</taxon>
        <taxon>Dikarya</taxon>
        <taxon>Basidiomycota</taxon>
        <taxon>Agaricomycotina</taxon>
        <taxon>Agaricomycetes</taxon>
        <taxon>Agaricomycetidae</taxon>
        <taxon>Agaricales</taxon>
        <taxon>Agaricineae</taxon>
        <taxon>Hymenogastraceae</taxon>
        <taxon>Hebeloma</taxon>
    </lineage>
</organism>
<evidence type="ECO:0000313" key="11">
    <source>
        <dbReference type="EMBL" id="KIM38042.1"/>
    </source>
</evidence>
<evidence type="ECO:0000313" key="12">
    <source>
        <dbReference type="Proteomes" id="UP000053424"/>
    </source>
</evidence>
<reference evidence="11 12" key="1">
    <citation type="submission" date="2014-04" db="EMBL/GenBank/DDBJ databases">
        <authorList>
            <consortium name="DOE Joint Genome Institute"/>
            <person name="Kuo A."/>
            <person name="Gay G."/>
            <person name="Dore J."/>
            <person name="Kohler A."/>
            <person name="Nagy L.G."/>
            <person name="Floudas D."/>
            <person name="Copeland A."/>
            <person name="Barry K.W."/>
            <person name="Cichocki N."/>
            <person name="Veneault-Fourrey C."/>
            <person name="LaButti K."/>
            <person name="Lindquist E.A."/>
            <person name="Lipzen A."/>
            <person name="Lundell T."/>
            <person name="Morin E."/>
            <person name="Murat C."/>
            <person name="Sun H."/>
            <person name="Tunlid A."/>
            <person name="Henrissat B."/>
            <person name="Grigoriev I.V."/>
            <person name="Hibbett D.S."/>
            <person name="Martin F."/>
            <person name="Nordberg H.P."/>
            <person name="Cantor M.N."/>
            <person name="Hua S.X."/>
        </authorList>
    </citation>
    <scope>NUCLEOTIDE SEQUENCE [LARGE SCALE GENOMIC DNA]</scope>
    <source>
        <strain evidence="12">h7</strain>
    </source>
</reference>
<keyword evidence="5 9" id="KW-0479">Metal-binding</keyword>
<dbReference type="InterPro" id="IPR050364">
    <property type="entry name" value="Cytochrome_P450_fung"/>
</dbReference>
<gene>
    <name evidence="11" type="ORF">M413DRAFT_30450</name>
</gene>
<evidence type="ECO:0000256" key="2">
    <source>
        <dbReference type="ARBA" id="ARBA00005179"/>
    </source>
</evidence>
<dbReference type="GO" id="GO:0020037">
    <property type="term" value="F:heme binding"/>
    <property type="evidence" value="ECO:0007669"/>
    <property type="project" value="InterPro"/>
</dbReference>
<dbReference type="InterPro" id="IPR017972">
    <property type="entry name" value="Cyt_P450_CS"/>
</dbReference>
<name>A0A0C2YAJ5_HEBCY</name>
<dbReference type="SUPFAM" id="SSF48264">
    <property type="entry name" value="Cytochrome P450"/>
    <property type="match status" value="1"/>
</dbReference>
<feature type="binding site" description="axial binding residue" evidence="9">
    <location>
        <position position="444"/>
    </location>
    <ligand>
        <name>heme</name>
        <dbReference type="ChEBI" id="CHEBI:30413"/>
    </ligand>
    <ligandPart>
        <name>Fe</name>
        <dbReference type="ChEBI" id="CHEBI:18248"/>
    </ligandPart>
</feature>
<evidence type="ECO:0008006" key="13">
    <source>
        <dbReference type="Google" id="ProtNLM"/>
    </source>
</evidence>
<accession>A0A0C2YAJ5</accession>